<dbReference type="Proteomes" id="UP001214666">
    <property type="component" value="Chromosome"/>
</dbReference>
<gene>
    <name evidence="1" type="ORF">PY771_16725</name>
</gene>
<sequence length="75" mass="7847">MAIAPDENRAAASQPTLVWLARTGDKVRIGIAYSCWLNGVAVATAPDESHAAVSQPTLVWLASTGDKLRIGIADS</sequence>
<evidence type="ECO:0000313" key="1">
    <source>
        <dbReference type="EMBL" id="WEE25282.1"/>
    </source>
</evidence>
<reference evidence="1" key="1">
    <citation type="submission" date="2023-02" db="EMBL/GenBank/DDBJ databases">
        <title>The sequence of Aeromonas hydrophila K533.</title>
        <authorList>
            <person name="Luo X."/>
        </authorList>
    </citation>
    <scope>NUCLEOTIDE SEQUENCE</scope>
    <source>
        <strain evidence="1">K533</strain>
    </source>
</reference>
<accession>A0AAX3P2I0</accession>
<dbReference type="RefSeq" id="WP_190283860.1">
    <property type="nucleotide sequence ID" value="NZ_AP023398.1"/>
</dbReference>
<dbReference type="EMBL" id="CP118942">
    <property type="protein sequence ID" value="WEE25282.1"/>
    <property type="molecule type" value="Genomic_DNA"/>
</dbReference>
<proteinExistence type="predicted"/>
<name>A0AAX3P2I0_AERHY</name>
<organism evidence="1 2">
    <name type="scientific">Aeromonas hydrophila</name>
    <dbReference type="NCBI Taxonomy" id="644"/>
    <lineage>
        <taxon>Bacteria</taxon>
        <taxon>Pseudomonadati</taxon>
        <taxon>Pseudomonadota</taxon>
        <taxon>Gammaproteobacteria</taxon>
        <taxon>Aeromonadales</taxon>
        <taxon>Aeromonadaceae</taxon>
        <taxon>Aeromonas</taxon>
    </lineage>
</organism>
<dbReference type="AlphaFoldDB" id="A0AAX3P2I0"/>
<protein>
    <submittedName>
        <fullName evidence="1">Uncharacterized protein</fullName>
    </submittedName>
</protein>
<evidence type="ECO:0000313" key="2">
    <source>
        <dbReference type="Proteomes" id="UP001214666"/>
    </source>
</evidence>